<dbReference type="InterPro" id="IPR002213">
    <property type="entry name" value="UDP_glucos_trans"/>
</dbReference>
<keyword evidence="2" id="KW-0808">Transferase</keyword>
<dbReference type="GO" id="GO:0008194">
    <property type="term" value="F:UDP-glycosyltransferase activity"/>
    <property type="evidence" value="ECO:0007669"/>
    <property type="project" value="InterPro"/>
</dbReference>
<dbReference type="InterPro" id="IPR050271">
    <property type="entry name" value="UDP-glycosyltransferase"/>
</dbReference>
<evidence type="ECO:0000313" key="5">
    <source>
        <dbReference type="Proteomes" id="UP000785200"/>
    </source>
</evidence>
<dbReference type="Proteomes" id="UP000785200">
    <property type="component" value="Unassembled WGS sequence"/>
</dbReference>
<dbReference type="OrthoDB" id="407298at2759"/>
<dbReference type="InterPro" id="IPR010610">
    <property type="entry name" value="EryCIII-like_C"/>
</dbReference>
<dbReference type="EMBL" id="VNKQ01000009">
    <property type="protein sequence ID" value="KAG0648760.1"/>
    <property type="molecule type" value="Genomic_DNA"/>
</dbReference>
<evidence type="ECO:0000256" key="1">
    <source>
        <dbReference type="ARBA" id="ARBA00022676"/>
    </source>
</evidence>
<dbReference type="PANTHER" id="PTHR48043:SF145">
    <property type="entry name" value="FI06409P-RELATED"/>
    <property type="match status" value="1"/>
</dbReference>
<keyword evidence="1" id="KW-0328">Glycosyltransferase</keyword>
<organism evidence="4 5">
    <name type="scientific">Hyphodiscus hymeniophilus</name>
    <dbReference type="NCBI Taxonomy" id="353542"/>
    <lineage>
        <taxon>Eukaryota</taxon>
        <taxon>Fungi</taxon>
        <taxon>Dikarya</taxon>
        <taxon>Ascomycota</taxon>
        <taxon>Pezizomycotina</taxon>
        <taxon>Leotiomycetes</taxon>
        <taxon>Helotiales</taxon>
        <taxon>Hyphodiscaceae</taxon>
        <taxon>Hyphodiscus</taxon>
    </lineage>
</organism>
<reference evidence="4" key="1">
    <citation type="submission" date="2019-07" db="EMBL/GenBank/DDBJ databases">
        <title>Hyphodiscus hymeniophilus genome sequencing and assembly.</title>
        <authorList>
            <person name="Kramer G."/>
            <person name="Nodwell J."/>
        </authorList>
    </citation>
    <scope>NUCLEOTIDE SEQUENCE</scope>
    <source>
        <strain evidence="4">ATCC 34498</strain>
    </source>
</reference>
<feature type="domain" description="Erythromycin biosynthesis protein CIII-like C-terminal" evidence="3">
    <location>
        <begin position="359"/>
        <end position="453"/>
    </location>
</feature>
<dbReference type="Gene3D" id="3.40.50.2000">
    <property type="entry name" value="Glycogen Phosphorylase B"/>
    <property type="match status" value="1"/>
</dbReference>
<sequence length="485" mass="53245">MAKQSILFITNCELGQSTVALAVAYEFLLRPEYDVHIASFPALENAVLELNNDVSKISGFSTPSKITFHTIAGKSMKEAAARKNEFIEMHPPGISGAVFAYYNVVPATLGSWNGTEYMIGYSSIIEIINEVKPTFCAVDPLLSQATDACNEIDQKFGLLSPNTFKDHVIRDQPKGGSLWKFPQICTGFSYPMSWPHIFANIYCTFRALYSRATNPLLKEITDYRHSCGIKGEIPSLFGGHGDAPIVCMSTPAIDLPFFVPPHVTGAGPILLPTLPIAESHPELASWLSLRPTILVNLGSHILFDEEFATEFATGLRVLLERRPDIQILWKLKTQGGTKERLYAKDGGFQIIAKELADGRVRIEEWLPAQPIAILRSKNIICMIHHGGSNSYHEAISAGVPQIVLPVWIDTYDFATRVEFLGVGVWGSRKAAPRVEAEELGLALVKVVDSDESAVMSEKAKVIEAGLSKTIGRVVACDKLIDLMNA</sequence>
<evidence type="ECO:0000313" key="4">
    <source>
        <dbReference type="EMBL" id="KAG0648760.1"/>
    </source>
</evidence>
<protein>
    <submittedName>
        <fullName evidence="4">Glycosyltransferase</fullName>
    </submittedName>
</protein>
<evidence type="ECO:0000259" key="3">
    <source>
        <dbReference type="Pfam" id="PF06722"/>
    </source>
</evidence>
<dbReference type="CDD" id="cd03784">
    <property type="entry name" value="GT1_Gtf-like"/>
    <property type="match status" value="1"/>
</dbReference>
<dbReference type="SUPFAM" id="SSF53756">
    <property type="entry name" value="UDP-Glycosyltransferase/glycogen phosphorylase"/>
    <property type="match status" value="1"/>
</dbReference>
<keyword evidence="5" id="KW-1185">Reference proteome</keyword>
<name>A0A9P6VJD4_9HELO</name>
<evidence type="ECO:0000256" key="2">
    <source>
        <dbReference type="ARBA" id="ARBA00022679"/>
    </source>
</evidence>
<dbReference type="PANTHER" id="PTHR48043">
    <property type="entry name" value="EG:EG0003.4 PROTEIN-RELATED"/>
    <property type="match status" value="1"/>
</dbReference>
<proteinExistence type="predicted"/>
<accession>A0A9P6VJD4</accession>
<comment type="caution">
    <text evidence="4">The sequence shown here is derived from an EMBL/GenBank/DDBJ whole genome shotgun (WGS) entry which is preliminary data.</text>
</comment>
<dbReference type="GO" id="GO:0016758">
    <property type="term" value="F:hexosyltransferase activity"/>
    <property type="evidence" value="ECO:0007669"/>
    <property type="project" value="UniProtKB-ARBA"/>
</dbReference>
<gene>
    <name evidence="4" type="ORF">D0Z07_5010</name>
</gene>
<dbReference type="AlphaFoldDB" id="A0A9P6VJD4"/>
<dbReference type="Pfam" id="PF06722">
    <property type="entry name" value="EryCIII-like_C"/>
    <property type="match status" value="1"/>
</dbReference>